<dbReference type="OrthoDB" id="8266279at2"/>
<dbReference type="AlphaFoldDB" id="A0A4Q2IZ18"/>
<keyword evidence="2" id="KW-1185">Reference proteome</keyword>
<dbReference type="RefSeq" id="WP_129340503.1">
    <property type="nucleotide sequence ID" value="NZ_JACIDD010000001.1"/>
</dbReference>
<protein>
    <recommendedName>
        <fullName evidence="3">DUF2029 domain-containing protein</fullName>
    </recommendedName>
</protein>
<proteinExistence type="predicted"/>
<evidence type="ECO:0008006" key="3">
    <source>
        <dbReference type="Google" id="ProtNLM"/>
    </source>
</evidence>
<evidence type="ECO:0000313" key="2">
    <source>
        <dbReference type="Proteomes" id="UP000292347"/>
    </source>
</evidence>
<name>A0A4Q2IZ18_9SPHN</name>
<dbReference type="Proteomes" id="UP000292347">
    <property type="component" value="Unassembled WGS sequence"/>
</dbReference>
<evidence type="ECO:0000313" key="1">
    <source>
        <dbReference type="EMBL" id="RXZ34718.1"/>
    </source>
</evidence>
<comment type="caution">
    <text evidence="1">The sequence shown here is derived from an EMBL/GenBank/DDBJ whole genome shotgun (WGS) entry which is preliminary data.</text>
</comment>
<dbReference type="EMBL" id="SDPT01000001">
    <property type="protein sequence ID" value="RXZ34718.1"/>
    <property type="molecule type" value="Genomic_DNA"/>
</dbReference>
<organism evidence="1 2">
    <name type="scientific">Sphingomonas desiccabilis</name>
    <dbReference type="NCBI Taxonomy" id="429134"/>
    <lineage>
        <taxon>Bacteria</taxon>
        <taxon>Pseudomonadati</taxon>
        <taxon>Pseudomonadota</taxon>
        <taxon>Alphaproteobacteria</taxon>
        <taxon>Sphingomonadales</taxon>
        <taxon>Sphingomonadaceae</taxon>
        <taxon>Sphingomonas</taxon>
    </lineage>
</organism>
<accession>A0A4Q2IZ18</accession>
<reference evidence="1 2" key="1">
    <citation type="submission" date="2019-01" db="EMBL/GenBank/DDBJ databases">
        <title>Sphingomonas mucosissima sp. nov. and Sphingomonas desiccabilis sp. nov., from biological soil crusts in the Colorado Plateau, USA.</title>
        <authorList>
            <person name="Zhu D."/>
        </authorList>
    </citation>
    <scope>NUCLEOTIDE SEQUENCE [LARGE SCALE GENOMIC DNA]</scope>
    <source>
        <strain evidence="1 2">CP1D</strain>
    </source>
</reference>
<gene>
    <name evidence="1" type="ORF">EO081_03370</name>
</gene>
<sequence>MARPARPLWLVRPSRASGLSANQAVALVLFLLLVAAGALMGVRGGSVPAPRAAIEQSDISVHDGIVGALRGGEAYYPATARMLRAGGYPLKPFLTFPLPTLPVVLAALPGLVSILLLLLLAIGTAFAWQKRLHAALARPLPVFGGMLLLAGGMVGLLAPDVALFPETWAGMLVALSLAIRHQERWVEAVAIATAAMLIRETAAFYAIAMGLLAFAEGRRREALGWAAGVGLLAIVLVFHAQAVAQVVGPLDPAASDAAGLHGFGFFVRAAITTTVLHLLPAAIAALLVAIALFGWAMWDDPIALRVTVTLAVYAAATAILPGADGFYWAFLVAPLLLVGLAFAPDGLRDLARVLLDRRRVRVQRITR</sequence>